<dbReference type="InterPro" id="IPR002885">
    <property type="entry name" value="PPR_rpt"/>
</dbReference>
<comment type="caution">
    <text evidence="3">The sequence shown here is derived from an EMBL/GenBank/DDBJ whole genome shotgun (WGS) entry which is preliminary data.</text>
</comment>
<name>A0A9D4ZPZ4_ADICA</name>
<evidence type="ECO:0008006" key="5">
    <source>
        <dbReference type="Google" id="ProtNLM"/>
    </source>
</evidence>
<dbReference type="AlphaFoldDB" id="A0A9D4ZPZ4"/>
<dbReference type="OrthoDB" id="185373at2759"/>
<organism evidence="3 4">
    <name type="scientific">Adiantum capillus-veneris</name>
    <name type="common">Maidenhair fern</name>
    <dbReference type="NCBI Taxonomy" id="13818"/>
    <lineage>
        <taxon>Eukaryota</taxon>
        <taxon>Viridiplantae</taxon>
        <taxon>Streptophyta</taxon>
        <taxon>Embryophyta</taxon>
        <taxon>Tracheophyta</taxon>
        <taxon>Polypodiopsida</taxon>
        <taxon>Polypodiidae</taxon>
        <taxon>Polypodiales</taxon>
        <taxon>Pteridineae</taxon>
        <taxon>Pteridaceae</taxon>
        <taxon>Vittarioideae</taxon>
        <taxon>Adiantum</taxon>
    </lineage>
</organism>
<keyword evidence="1" id="KW-0677">Repeat</keyword>
<dbReference type="FunFam" id="1.25.40.10:FF:000344">
    <property type="entry name" value="Pentatricopeptide repeat-containing protein"/>
    <property type="match status" value="1"/>
</dbReference>
<dbReference type="GO" id="GO:0003723">
    <property type="term" value="F:RNA binding"/>
    <property type="evidence" value="ECO:0007669"/>
    <property type="project" value="InterPro"/>
</dbReference>
<dbReference type="NCBIfam" id="TIGR00756">
    <property type="entry name" value="PPR"/>
    <property type="match status" value="5"/>
</dbReference>
<feature type="repeat" description="PPR" evidence="2">
    <location>
        <begin position="186"/>
        <end position="220"/>
    </location>
</feature>
<evidence type="ECO:0000256" key="2">
    <source>
        <dbReference type="PROSITE-ProRule" id="PRU00708"/>
    </source>
</evidence>
<proteinExistence type="predicted"/>
<dbReference type="PANTHER" id="PTHR47926">
    <property type="entry name" value="PENTATRICOPEPTIDE REPEAT-CONTAINING PROTEIN"/>
    <property type="match status" value="1"/>
</dbReference>
<feature type="repeat" description="PPR" evidence="2">
    <location>
        <begin position="385"/>
        <end position="419"/>
    </location>
</feature>
<dbReference type="Gene3D" id="1.25.40.10">
    <property type="entry name" value="Tetratricopeptide repeat domain"/>
    <property type="match status" value="6"/>
</dbReference>
<accession>A0A9D4ZPZ4</accession>
<protein>
    <recommendedName>
        <fullName evidence="5">Pentatricopeptide repeat-containing protein</fullName>
    </recommendedName>
</protein>
<sequence>MLENALSHFDTFFKHGKSSYTPVLRECIRTNSCAPCRLLHAHFIECASHEFDISLWTMLIDVYSKCGAMHDARAVFDRMSCHNVVSWTAMIAAYSRGIDTSDKALVLFQQLLADVSIFPNEVSSVSVLNACANLKNLEAGRLVHAFMIDSGLDTRSFIGHALVNMYNKCDDFEDADRVFRIMHCAEVATWTVLINGHAKQGLLDEACQLFRQMECEGLIPDEVTFAGILVVCTLSTSLHEGRRVHVALVVLGLSSSLILESSLIDMYCKCNSIDDAFRVFNRREKQNIASCNAMVLGCARHGLVEEAFRLYHKMLDYSNHVTFVSILKVCATIGDVERGKGIHMDIIWRGFDINLPVGNALIDFYLNCNRPEDARRVFDRLPDKDIVSWTEMITGCIRSERVNEGNDLFRKMELEGLRPNEITFLSMITACSAIGHLEQGMNIHSKVLKLGFELGSFMANALVDMYSKCGDVCVAYLIFDRLRSQDLVSWNAIVSGYALHGSVVESLMLVGRMQQTDTKPDDVTFLGILSACSRAGIIEVGYFVLSFMVKQQQILPMTDHLVCMVDLLARAGHLEAAEAIIESLPLDMTTVIWKALLNACRVHSCVQLATCVIEHLLSCEREDASALSLLSNIVAAAEGCE</sequence>
<dbReference type="InterPro" id="IPR046960">
    <property type="entry name" value="PPR_At4g14850-like_plant"/>
</dbReference>
<dbReference type="FunFam" id="1.25.40.10:FF:000158">
    <property type="entry name" value="pentatricopeptide repeat-containing protein At2g33680"/>
    <property type="match status" value="1"/>
</dbReference>
<feature type="repeat" description="PPR" evidence="2">
    <location>
        <begin position="287"/>
        <end position="321"/>
    </location>
</feature>
<gene>
    <name evidence="3" type="ORF">GOP47_0003332</name>
</gene>
<evidence type="ECO:0000256" key="1">
    <source>
        <dbReference type="ARBA" id="ARBA00022737"/>
    </source>
</evidence>
<feature type="repeat" description="PPR" evidence="2">
    <location>
        <begin position="486"/>
        <end position="520"/>
    </location>
</feature>
<feature type="repeat" description="PPR" evidence="2">
    <location>
        <begin position="420"/>
        <end position="454"/>
    </location>
</feature>
<dbReference type="Pfam" id="PF13041">
    <property type="entry name" value="PPR_2"/>
    <property type="match status" value="2"/>
</dbReference>
<dbReference type="InterPro" id="IPR011990">
    <property type="entry name" value="TPR-like_helical_dom_sf"/>
</dbReference>
<dbReference type="FunFam" id="1.25.40.10:FF:000073">
    <property type="entry name" value="Pentatricopeptide repeat-containing protein chloroplastic"/>
    <property type="match status" value="1"/>
</dbReference>
<dbReference type="GO" id="GO:0048731">
    <property type="term" value="P:system development"/>
    <property type="evidence" value="ECO:0007669"/>
    <property type="project" value="UniProtKB-ARBA"/>
</dbReference>
<dbReference type="GO" id="GO:0009451">
    <property type="term" value="P:RNA modification"/>
    <property type="evidence" value="ECO:0007669"/>
    <property type="project" value="InterPro"/>
</dbReference>
<reference evidence="3" key="1">
    <citation type="submission" date="2021-01" db="EMBL/GenBank/DDBJ databases">
        <title>Adiantum capillus-veneris genome.</title>
        <authorList>
            <person name="Fang Y."/>
            <person name="Liao Q."/>
        </authorList>
    </citation>
    <scope>NUCLEOTIDE SEQUENCE</scope>
    <source>
        <strain evidence="3">H3</strain>
        <tissue evidence="3">Leaf</tissue>
    </source>
</reference>
<feature type="repeat" description="PPR" evidence="2">
    <location>
        <begin position="52"/>
        <end position="86"/>
    </location>
</feature>
<dbReference type="Pfam" id="PF01535">
    <property type="entry name" value="PPR"/>
    <property type="match status" value="4"/>
</dbReference>
<dbReference type="Proteomes" id="UP000886520">
    <property type="component" value="Chromosome 3"/>
</dbReference>
<dbReference type="EMBL" id="JABFUD020000002">
    <property type="protein sequence ID" value="KAI5083589.1"/>
    <property type="molecule type" value="Genomic_DNA"/>
</dbReference>
<dbReference type="PROSITE" id="PS51375">
    <property type="entry name" value="PPR"/>
    <property type="match status" value="6"/>
</dbReference>
<evidence type="ECO:0000313" key="4">
    <source>
        <dbReference type="Proteomes" id="UP000886520"/>
    </source>
</evidence>
<evidence type="ECO:0000313" key="3">
    <source>
        <dbReference type="EMBL" id="KAI5083589.1"/>
    </source>
</evidence>
<keyword evidence="4" id="KW-1185">Reference proteome</keyword>